<name>A0ABW3C3C4_SPHXN</name>
<dbReference type="Pfam" id="PF13561">
    <property type="entry name" value="adh_short_C2"/>
    <property type="match status" value="1"/>
</dbReference>
<dbReference type="EC" id="1.1.1.-" evidence="3"/>
<comment type="caution">
    <text evidence="3">The sequence shown here is derived from an EMBL/GenBank/DDBJ whole genome shotgun (WGS) entry which is preliminary data.</text>
</comment>
<accession>A0ABW3C3C4</accession>
<proteinExistence type="inferred from homology"/>
<keyword evidence="2 3" id="KW-0560">Oxidoreductase</keyword>
<dbReference type="PRINTS" id="PR00081">
    <property type="entry name" value="GDHRDH"/>
</dbReference>
<evidence type="ECO:0000256" key="1">
    <source>
        <dbReference type="ARBA" id="ARBA00006484"/>
    </source>
</evidence>
<organism evidence="3 4">
    <name type="scientific">Sphingosinicella xenopeptidilytica</name>
    <dbReference type="NCBI Taxonomy" id="364098"/>
    <lineage>
        <taxon>Bacteria</taxon>
        <taxon>Pseudomonadati</taxon>
        <taxon>Pseudomonadota</taxon>
        <taxon>Alphaproteobacteria</taxon>
        <taxon>Sphingomonadales</taxon>
        <taxon>Sphingosinicellaceae</taxon>
        <taxon>Sphingosinicella</taxon>
    </lineage>
</organism>
<dbReference type="PANTHER" id="PTHR24321">
    <property type="entry name" value="DEHYDROGENASES, SHORT CHAIN"/>
    <property type="match status" value="1"/>
</dbReference>
<dbReference type="PRINTS" id="PR00080">
    <property type="entry name" value="SDRFAMILY"/>
</dbReference>
<dbReference type="Gene3D" id="3.40.50.720">
    <property type="entry name" value="NAD(P)-binding Rossmann-like Domain"/>
    <property type="match status" value="1"/>
</dbReference>
<protein>
    <submittedName>
        <fullName evidence="3">SDR family NAD(P)-dependent oxidoreductase</fullName>
        <ecNumber evidence="3">1.1.1.-</ecNumber>
    </submittedName>
</protein>
<dbReference type="Proteomes" id="UP001597124">
    <property type="component" value="Unassembled WGS sequence"/>
</dbReference>
<dbReference type="GO" id="GO:0016491">
    <property type="term" value="F:oxidoreductase activity"/>
    <property type="evidence" value="ECO:0007669"/>
    <property type="project" value="UniProtKB-KW"/>
</dbReference>
<dbReference type="RefSeq" id="WP_381490707.1">
    <property type="nucleotide sequence ID" value="NZ_JBHTIK010000005.1"/>
</dbReference>
<dbReference type="PANTHER" id="PTHR24321:SF8">
    <property type="entry name" value="ESTRADIOL 17-BETA-DEHYDROGENASE 8-RELATED"/>
    <property type="match status" value="1"/>
</dbReference>
<dbReference type="CDD" id="cd05233">
    <property type="entry name" value="SDR_c"/>
    <property type="match status" value="1"/>
</dbReference>
<reference evidence="4" key="1">
    <citation type="journal article" date="2019" name="Int. J. Syst. Evol. Microbiol.">
        <title>The Global Catalogue of Microorganisms (GCM) 10K type strain sequencing project: providing services to taxonomists for standard genome sequencing and annotation.</title>
        <authorList>
            <consortium name="The Broad Institute Genomics Platform"/>
            <consortium name="The Broad Institute Genome Sequencing Center for Infectious Disease"/>
            <person name="Wu L."/>
            <person name="Ma J."/>
        </authorList>
    </citation>
    <scope>NUCLEOTIDE SEQUENCE [LARGE SCALE GENOMIC DNA]</scope>
    <source>
        <strain evidence="4">CCUG 52537</strain>
    </source>
</reference>
<dbReference type="InterPro" id="IPR036291">
    <property type="entry name" value="NAD(P)-bd_dom_sf"/>
</dbReference>
<evidence type="ECO:0000313" key="3">
    <source>
        <dbReference type="EMBL" id="MFD0848980.1"/>
    </source>
</evidence>
<dbReference type="EMBL" id="JBHTIK010000005">
    <property type="protein sequence ID" value="MFD0848980.1"/>
    <property type="molecule type" value="Genomic_DNA"/>
</dbReference>
<comment type="similarity">
    <text evidence="1">Belongs to the short-chain dehydrogenases/reductases (SDR) family.</text>
</comment>
<dbReference type="InterPro" id="IPR002347">
    <property type="entry name" value="SDR_fam"/>
</dbReference>
<evidence type="ECO:0000256" key="2">
    <source>
        <dbReference type="ARBA" id="ARBA00023002"/>
    </source>
</evidence>
<evidence type="ECO:0000313" key="4">
    <source>
        <dbReference type="Proteomes" id="UP001597124"/>
    </source>
</evidence>
<keyword evidence="4" id="KW-1185">Reference proteome</keyword>
<sequence length="279" mass="29545">MSFEGSVAIVTGAGGEGGIGEAIALKLARSGASVAVVDICHDDPEAPRRKLASWDELQAVAERVNAAGGTGLAIKADLTDEDAVADMIRQVETQFGALNLLFNNAAGGRSAGPINHTPVTQLSRSDWDFTLAASLTSVFLCCKWAAPLIARSGGGAIVNTNTMSAHYGVRGMSAYLSAKYALVEFTKILALELAPDNIRVNAFSPGMTLTPSLRFRYEEIAAEKPEHSAEEHMKLRTVDIPLGRMADPEEMASVACFLASKEASYMIGQTLEVDGGRRV</sequence>
<dbReference type="SUPFAM" id="SSF51735">
    <property type="entry name" value="NAD(P)-binding Rossmann-fold domains"/>
    <property type="match status" value="1"/>
</dbReference>
<gene>
    <name evidence="3" type="ORF">ACFQ00_11640</name>
</gene>